<reference evidence="1 2" key="1">
    <citation type="journal article" date="2020" name="BMC Genomics">
        <title>Intraspecific diversification of the crop wild relative Brassica cretica Lam. using demographic model selection.</title>
        <authorList>
            <person name="Kioukis A."/>
            <person name="Michalopoulou V.A."/>
            <person name="Briers L."/>
            <person name="Pirintsos S."/>
            <person name="Studholme D.J."/>
            <person name="Pavlidis P."/>
            <person name="Sarris P.F."/>
        </authorList>
    </citation>
    <scope>NUCLEOTIDE SEQUENCE [LARGE SCALE GENOMIC DNA]</scope>
    <source>
        <strain evidence="2">cv. PFS-1207/04</strain>
    </source>
</reference>
<sequence>MSFARVFRISDSFLDLDHQISLLEVEIRRSRFSRRFVRLGSSLFGVPRLEGVLFLVFVCDGVEPGLFMLYSASCKGSPVRVQGTGALVLSASSRGRLIVKRFSYVCRLMLLEEGCFLPAMSLTVIMTR</sequence>
<evidence type="ECO:0000313" key="1">
    <source>
        <dbReference type="EMBL" id="KAF3563253.1"/>
    </source>
</evidence>
<dbReference type="EMBL" id="QGKV02000759">
    <property type="protein sequence ID" value="KAF3563253.1"/>
    <property type="molecule type" value="Genomic_DNA"/>
</dbReference>
<accession>A0ABQ7CVX5</accession>
<evidence type="ECO:0000313" key="2">
    <source>
        <dbReference type="Proteomes" id="UP000266723"/>
    </source>
</evidence>
<comment type="caution">
    <text evidence="1">The sequence shown here is derived from an EMBL/GenBank/DDBJ whole genome shotgun (WGS) entry which is preliminary data.</text>
</comment>
<organism evidence="1 2">
    <name type="scientific">Brassica cretica</name>
    <name type="common">Mustard</name>
    <dbReference type="NCBI Taxonomy" id="69181"/>
    <lineage>
        <taxon>Eukaryota</taxon>
        <taxon>Viridiplantae</taxon>
        <taxon>Streptophyta</taxon>
        <taxon>Embryophyta</taxon>
        <taxon>Tracheophyta</taxon>
        <taxon>Spermatophyta</taxon>
        <taxon>Magnoliopsida</taxon>
        <taxon>eudicotyledons</taxon>
        <taxon>Gunneridae</taxon>
        <taxon>Pentapetalae</taxon>
        <taxon>rosids</taxon>
        <taxon>malvids</taxon>
        <taxon>Brassicales</taxon>
        <taxon>Brassicaceae</taxon>
        <taxon>Brassiceae</taxon>
        <taxon>Brassica</taxon>
    </lineage>
</organism>
<name>A0ABQ7CVX5_BRACR</name>
<proteinExistence type="predicted"/>
<keyword evidence="2" id="KW-1185">Reference proteome</keyword>
<protein>
    <submittedName>
        <fullName evidence="1">Uncharacterized protein</fullName>
    </submittedName>
</protein>
<gene>
    <name evidence="1" type="ORF">DY000_02017022</name>
</gene>
<dbReference type="Proteomes" id="UP000266723">
    <property type="component" value="Unassembled WGS sequence"/>
</dbReference>